<dbReference type="InterPro" id="IPR004556">
    <property type="entry name" value="HemK-like"/>
</dbReference>
<dbReference type="InterPro" id="IPR019874">
    <property type="entry name" value="RF_methyltr_PrmC"/>
</dbReference>
<protein>
    <recommendedName>
        <fullName evidence="4">Release factor glutamine methyltransferase</fullName>
        <shortName evidence="4">RF MTase</shortName>
        <ecNumber evidence="4">2.1.1.297</ecNumber>
    </recommendedName>
    <alternativeName>
        <fullName evidence="4">N5-glutamine methyltransferase PrmC</fullName>
    </alternativeName>
    <alternativeName>
        <fullName evidence="4">Protein-(glutamine-N5) MTase PrmC</fullName>
    </alternativeName>
    <alternativeName>
        <fullName evidence="4">Protein-glutamine N-methyltransferase PrmC</fullName>
    </alternativeName>
</protein>
<feature type="domain" description="Release factor glutamine methyltransferase N-terminal" evidence="6">
    <location>
        <begin position="7"/>
        <end position="75"/>
    </location>
</feature>
<feature type="binding site" evidence="4">
    <location>
        <position position="143"/>
    </location>
    <ligand>
        <name>S-adenosyl-L-methionine</name>
        <dbReference type="ChEBI" id="CHEBI:59789"/>
    </ligand>
</feature>
<comment type="similarity">
    <text evidence="4">Belongs to the protein N5-glutamine methyltransferase family. PrmC subfamily.</text>
</comment>
<keyword evidence="3 4" id="KW-0949">S-adenosyl-L-methionine</keyword>
<dbReference type="InterPro" id="IPR002052">
    <property type="entry name" value="DNA_methylase_N6_adenine_CS"/>
</dbReference>
<dbReference type="HAMAP" id="MF_02126">
    <property type="entry name" value="RF_methyltr_PrmC"/>
    <property type="match status" value="1"/>
</dbReference>
<proteinExistence type="inferred from homology"/>
<dbReference type="NCBIfam" id="TIGR00536">
    <property type="entry name" value="hemK_fam"/>
    <property type="match status" value="1"/>
</dbReference>
<comment type="caution">
    <text evidence="4">Lacks conserved residue(s) required for the propagation of feature annotation.</text>
</comment>
<gene>
    <name evidence="4" type="primary">prmC</name>
    <name evidence="7" type="ORF">SAMN02194393_01471</name>
</gene>
<dbReference type="Pfam" id="PF17827">
    <property type="entry name" value="PrmC_N"/>
    <property type="match status" value="1"/>
</dbReference>
<dbReference type="GO" id="GO:0032259">
    <property type="term" value="P:methylation"/>
    <property type="evidence" value="ECO:0007669"/>
    <property type="project" value="UniProtKB-KW"/>
</dbReference>
<feature type="binding site" evidence="4">
    <location>
        <position position="191"/>
    </location>
    <ligand>
        <name>S-adenosyl-L-methionine</name>
        <dbReference type="ChEBI" id="CHEBI:59789"/>
    </ligand>
</feature>
<dbReference type="CDD" id="cd02440">
    <property type="entry name" value="AdoMet_MTases"/>
    <property type="match status" value="1"/>
</dbReference>
<comment type="function">
    <text evidence="4">Methylates the class 1 translation termination release factors RF1/PrfA and RF2/PrfB on the glutamine residue of the universally conserved GGQ motif.</text>
</comment>
<name>A0A1T5JZA9_9FIRM</name>
<dbReference type="Pfam" id="PF13847">
    <property type="entry name" value="Methyltransf_31"/>
    <property type="match status" value="1"/>
</dbReference>
<keyword evidence="2 4" id="KW-0808">Transferase</keyword>
<dbReference type="GO" id="GO:0102559">
    <property type="term" value="F:peptide chain release factor N(5)-glutamine methyltransferase activity"/>
    <property type="evidence" value="ECO:0007669"/>
    <property type="project" value="UniProtKB-EC"/>
</dbReference>
<dbReference type="PROSITE" id="PS00092">
    <property type="entry name" value="N6_MTASE"/>
    <property type="match status" value="1"/>
</dbReference>
<dbReference type="STRING" id="36842.SAMN02194393_01471"/>
<evidence type="ECO:0000256" key="3">
    <source>
        <dbReference type="ARBA" id="ARBA00022691"/>
    </source>
</evidence>
<feature type="binding site" evidence="4">
    <location>
        <begin position="120"/>
        <end position="124"/>
    </location>
    <ligand>
        <name>S-adenosyl-L-methionine</name>
        <dbReference type="ChEBI" id="CHEBI:59789"/>
    </ligand>
</feature>
<keyword evidence="8" id="KW-1185">Reference proteome</keyword>
<evidence type="ECO:0000259" key="6">
    <source>
        <dbReference type="Pfam" id="PF17827"/>
    </source>
</evidence>
<dbReference type="EC" id="2.1.1.297" evidence="4"/>
<dbReference type="Gene3D" id="1.10.8.10">
    <property type="entry name" value="DNA helicase RuvA subunit, C-terminal domain"/>
    <property type="match status" value="1"/>
</dbReference>
<evidence type="ECO:0000256" key="1">
    <source>
        <dbReference type="ARBA" id="ARBA00022603"/>
    </source>
</evidence>
<dbReference type="AlphaFoldDB" id="A0A1T5JZA9"/>
<evidence type="ECO:0000259" key="5">
    <source>
        <dbReference type="Pfam" id="PF13847"/>
    </source>
</evidence>
<dbReference type="SUPFAM" id="SSF53335">
    <property type="entry name" value="S-adenosyl-L-methionine-dependent methyltransferases"/>
    <property type="match status" value="1"/>
</dbReference>
<dbReference type="PANTHER" id="PTHR18895">
    <property type="entry name" value="HEMK METHYLTRANSFERASE"/>
    <property type="match status" value="1"/>
</dbReference>
<dbReference type="OrthoDB" id="9800643at2"/>
<keyword evidence="1 4" id="KW-0489">Methyltransferase</keyword>
<evidence type="ECO:0000256" key="2">
    <source>
        <dbReference type="ARBA" id="ARBA00022679"/>
    </source>
</evidence>
<dbReference type="InterPro" id="IPR040758">
    <property type="entry name" value="PrmC_N"/>
</dbReference>
<dbReference type="Gene3D" id="3.40.50.150">
    <property type="entry name" value="Vaccinia Virus protein VP39"/>
    <property type="match status" value="1"/>
</dbReference>
<comment type="catalytic activity">
    <reaction evidence="4">
        <text>L-glutaminyl-[peptide chain release factor] + S-adenosyl-L-methionine = N(5)-methyl-L-glutaminyl-[peptide chain release factor] + S-adenosyl-L-homocysteine + H(+)</text>
        <dbReference type="Rhea" id="RHEA:42896"/>
        <dbReference type="Rhea" id="RHEA-COMP:10271"/>
        <dbReference type="Rhea" id="RHEA-COMP:10272"/>
        <dbReference type="ChEBI" id="CHEBI:15378"/>
        <dbReference type="ChEBI" id="CHEBI:30011"/>
        <dbReference type="ChEBI" id="CHEBI:57856"/>
        <dbReference type="ChEBI" id="CHEBI:59789"/>
        <dbReference type="ChEBI" id="CHEBI:61891"/>
        <dbReference type="EC" id="2.1.1.297"/>
    </reaction>
</comment>
<sequence>MITIEKILKEAVGRLKTKVSTPLLDAQVILCHILKVDRLYLIVNKDRVLTHKQILEYKGLIQKRACGVPVQYITGIQEFMGLEFYLEEGVLIPRPDTEILIEKILDSIDENDKYNIIDIGTGSGAISVSLAKYVQNSYIYSIDISQKALDIARINAVKNNVLPKINFLKGSLFEPLENINLLERIDILVSNPPYIPTEDIDTLQIEVSKFEPRLALDGGEDGLDFYRVIIDKAPVYLKNNGLIALEVGHDQAQRVVKLMEEKKKYVDIEITKDLAGIERVVSARIKL</sequence>
<dbReference type="InterPro" id="IPR029063">
    <property type="entry name" value="SAM-dependent_MTases_sf"/>
</dbReference>
<feature type="domain" description="Methyltransferase" evidence="5">
    <location>
        <begin position="111"/>
        <end position="249"/>
    </location>
</feature>
<evidence type="ECO:0000256" key="4">
    <source>
        <dbReference type="HAMAP-Rule" id="MF_02126"/>
    </source>
</evidence>
<dbReference type="Proteomes" id="UP000190285">
    <property type="component" value="Unassembled WGS sequence"/>
</dbReference>
<feature type="binding site" evidence="4">
    <location>
        <begin position="191"/>
        <end position="194"/>
    </location>
    <ligand>
        <name>substrate</name>
    </ligand>
</feature>
<dbReference type="InterPro" id="IPR025714">
    <property type="entry name" value="Methyltranfer_dom"/>
</dbReference>
<dbReference type="PANTHER" id="PTHR18895:SF74">
    <property type="entry name" value="MTRF1L RELEASE FACTOR GLUTAMINE METHYLTRANSFERASE"/>
    <property type="match status" value="1"/>
</dbReference>
<accession>A0A1T5JZA9</accession>
<evidence type="ECO:0000313" key="8">
    <source>
        <dbReference type="Proteomes" id="UP000190285"/>
    </source>
</evidence>
<reference evidence="7 8" key="1">
    <citation type="submission" date="2017-02" db="EMBL/GenBank/DDBJ databases">
        <authorList>
            <person name="Peterson S.W."/>
        </authorList>
    </citation>
    <scope>NUCLEOTIDE SEQUENCE [LARGE SCALE GENOMIC DNA]</scope>
    <source>
        <strain evidence="7 8">M1</strain>
    </source>
</reference>
<evidence type="ECO:0000313" key="7">
    <source>
        <dbReference type="EMBL" id="SKC56569.1"/>
    </source>
</evidence>
<dbReference type="GO" id="GO:0003676">
    <property type="term" value="F:nucleic acid binding"/>
    <property type="evidence" value="ECO:0007669"/>
    <property type="project" value="InterPro"/>
</dbReference>
<dbReference type="InterPro" id="IPR050320">
    <property type="entry name" value="N5-glutamine_MTase"/>
</dbReference>
<dbReference type="RefSeq" id="WP_079490501.1">
    <property type="nucleotide sequence ID" value="NZ_FUZT01000003.1"/>
</dbReference>
<organism evidence="7 8">
    <name type="scientific">Maledivibacter halophilus</name>
    <dbReference type="NCBI Taxonomy" id="36842"/>
    <lineage>
        <taxon>Bacteria</taxon>
        <taxon>Bacillati</taxon>
        <taxon>Bacillota</taxon>
        <taxon>Clostridia</taxon>
        <taxon>Peptostreptococcales</taxon>
        <taxon>Caminicellaceae</taxon>
        <taxon>Maledivibacter</taxon>
    </lineage>
</organism>
<dbReference type="EMBL" id="FUZT01000003">
    <property type="protein sequence ID" value="SKC56569.1"/>
    <property type="molecule type" value="Genomic_DNA"/>
</dbReference>
<dbReference type="NCBIfam" id="TIGR03534">
    <property type="entry name" value="RF_mod_PrmC"/>
    <property type="match status" value="1"/>
</dbReference>